<comment type="caution">
    <text evidence="1">The sequence shown here is derived from an EMBL/GenBank/DDBJ whole genome shotgun (WGS) entry which is preliminary data.</text>
</comment>
<organism evidence="1 2">
    <name type="scientific">Cellulomonas iranensis</name>
    <dbReference type="NCBI Taxonomy" id="76862"/>
    <lineage>
        <taxon>Bacteria</taxon>
        <taxon>Bacillati</taxon>
        <taxon>Actinomycetota</taxon>
        <taxon>Actinomycetes</taxon>
        <taxon>Micrococcales</taxon>
        <taxon>Cellulomonadaceae</taxon>
        <taxon>Cellulomonas</taxon>
    </lineage>
</organism>
<proteinExistence type="predicted"/>
<keyword evidence="2" id="KW-1185">Reference proteome</keyword>
<dbReference type="Gene3D" id="3.20.20.450">
    <property type="entry name" value="EAL domain"/>
    <property type="match status" value="1"/>
</dbReference>
<evidence type="ECO:0000313" key="2">
    <source>
        <dbReference type="Proteomes" id="UP001240250"/>
    </source>
</evidence>
<dbReference type="Proteomes" id="UP001240250">
    <property type="component" value="Unassembled WGS sequence"/>
</dbReference>
<protein>
    <submittedName>
        <fullName evidence="1">Uncharacterized protein</fullName>
    </submittedName>
</protein>
<name>A0ABU0GGX3_9CELL</name>
<dbReference type="RefSeq" id="WP_070320613.1">
    <property type="nucleotide sequence ID" value="NZ_JAUSVM010000001.1"/>
</dbReference>
<sequence length="433" mass="45588">MTKGSDWDVASDALAVERLLASSTDPVTHRATPVSLGSECDRIRSESAVLTVVALGFDTPTTRALPGRARGLDAAERVLCRDLERWADRAGSVVAIGEAAAAALVVSTPEDARTLRARLPELHAQLDRAAGPAPLVTTAQGPARDSSDVVARAVERMVAPRGSLPAQDPWADLRATRRPLWDATTGARFGTQVRLHAYGADGPHAERAEGLLAVTRSPRFADAAVATSEAVARVVVPDVDDGPVVWDATAVLSGTGPARGALVQALLDRCPPDVWVGVAAWLADLPEVVEALRALRARGHRVVLTGYGAGREPLVALDELPVDALLLDTHLERGARLGAEDHAVHAAVLEHAARTDVVALTAARGAVDRHRSPAPARAPRWADPGGEVLARARLLGLTLRETAVLVNATQAPASGAARWDRYDVAMHWARASS</sequence>
<gene>
    <name evidence="1" type="ORF">JO380_000974</name>
</gene>
<dbReference type="EMBL" id="JAUSVM010000001">
    <property type="protein sequence ID" value="MDQ0424593.1"/>
    <property type="molecule type" value="Genomic_DNA"/>
</dbReference>
<reference evidence="1 2" key="1">
    <citation type="submission" date="2023-07" db="EMBL/GenBank/DDBJ databases">
        <title>Sequencing the genomes of 1000 actinobacteria strains.</title>
        <authorList>
            <person name="Klenk H.-P."/>
        </authorList>
    </citation>
    <scope>NUCLEOTIDE SEQUENCE [LARGE SCALE GENOMIC DNA]</scope>
    <source>
        <strain evidence="1 2">DSM 14785</strain>
    </source>
</reference>
<evidence type="ECO:0000313" key="1">
    <source>
        <dbReference type="EMBL" id="MDQ0424593.1"/>
    </source>
</evidence>
<accession>A0ABU0GGX3</accession>
<dbReference type="SUPFAM" id="SSF141868">
    <property type="entry name" value="EAL domain-like"/>
    <property type="match status" value="1"/>
</dbReference>
<dbReference type="InterPro" id="IPR035919">
    <property type="entry name" value="EAL_sf"/>
</dbReference>